<dbReference type="AlphaFoldDB" id="A0A0M2RES2"/>
<keyword evidence="1" id="KW-0732">Signal</keyword>
<feature type="signal peptide" evidence="1">
    <location>
        <begin position="1"/>
        <end position="20"/>
    </location>
</feature>
<evidence type="ECO:0000256" key="1">
    <source>
        <dbReference type="SAM" id="SignalP"/>
    </source>
</evidence>
<proteinExistence type="predicted"/>
<name>A0A0M2RES2_9PROT</name>
<evidence type="ECO:0000313" key="2">
    <source>
        <dbReference type="EMBL" id="KKJ78510.1"/>
    </source>
</evidence>
<organism evidence="2 3">
    <name type="scientific">Kiloniella litopenaei</name>
    <dbReference type="NCBI Taxonomy" id="1549748"/>
    <lineage>
        <taxon>Bacteria</taxon>
        <taxon>Pseudomonadati</taxon>
        <taxon>Pseudomonadota</taxon>
        <taxon>Alphaproteobacteria</taxon>
        <taxon>Rhodospirillales</taxon>
        <taxon>Kiloniellaceae</taxon>
        <taxon>Kiloniella</taxon>
    </lineage>
</organism>
<reference evidence="2 3" key="1">
    <citation type="submission" date="2015-03" db="EMBL/GenBank/DDBJ databases">
        <title>Genome sequence of Kiloniella sp. P1-1, isolated from the gut microflora of Pacific white shrimp, Penaeus vannamei.</title>
        <authorList>
            <person name="Shao Z."/>
            <person name="Wang L."/>
            <person name="Li X."/>
        </authorList>
    </citation>
    <scope>NUCLEOTIDE SEQUENCE [LARGE SCALE GENOMIC DNA]</scope>
    <source>
        <strain evidence="2 3">P1-1</strain>
    </source>
</reference>
<protein>
    <submittedName>
        <fullName evidence="2">Uncharacterized protein</fullName>
    </submittedName>
</protein>
<dbReference type="STRING" id="1549748.WH95_03070"/>
<dbReference type="EMBL" id="LANI01000002">
    <property type="protein sequence ID" value="KKJ78510.1"/>
    <property type="molecule type" value="Genomic_DNA"/>
</dbReference>
<feature type="chain" id="PRO_5005640684" evidence="1">
    <location>
        <begin position="21"/>
        <end position="251"/>
    </location>
</feature>
<accession>A0A0M2RES2</accession>
<sequence length="251" mass="28292">MKQLLLFLVGLVFFSTQASSKDVTIGMGNFEPYYIAEEHGGIFTEIITAAFKEIPDHDPVFIFGRPNNRLWQDFNRRKVDAVSNLFDSVEVEACRSDPAFRFRDVAISLAEKNLTLEKVQDLRGLNIISFQGAKDFFGPEFSETVEDSVFSVASDPGVQAQALWDGRVDVSVGDMFIFLNSLKNLSGNNVPASLFKIHDILPVVYTHMGFWDTELCAKFNKALQKIKDNGEYEKIYDRYLRLYGVTSSPSG</sequence>
<dbReference type="Proteomes" id="UP000034491">
    <property type="component" value="Unassembled WGS sequence"/>
</dbReference>
<comment type="caution">
    <text evidence="2">The sequence shown here is derived from an EMBL/GenBank/DDBJ whole genome shotgun (WGS) entry which is preliminary data.</text>
</comment>
<evidence type="ECO:0000313" key="3">
    <source>
        <dbReference type="Proteomes" id="UP000034491"/>
    </source>
</evidence>
<gene>
    <name evidence="2" type="ORF">WH95_03070</name>
</gene>
<keyword evidence="3" id="KW-1185">Reference proteome</keyword>
<dbReference type="Gene3D" id="3.40.190.10">
    <property type="entry name" value="Periplasmic binding protein-like II"/>
    <property type="match status" value="2"/>
</dbReference>
<dbReference type="SUPFAM" id="SSF53850">
    <property type="entry name" value="Periplasmic binding protein-like II"/>
    <property type="match status" value="1"/>
</dbReference>